<dbReference type="Proteomes" id="UP001152622">
    <property type="component" value="Chromosome 1"/>
</dbReference>
<feature type="compositionally biased region" description="Low complexity" evidence="1">
    <location>
        <begin position="72"/>
        <end position="87"/>
    </location>
</feature>
<accession>A0A9Q1G8Q0</accession>
<evidence type="ECO:0000313" key="3">
    <source>
        <dbReference type="Proteomes" id="UP001152622"/>
    </source>
</evidence>
<comment type="caution">
    <text evidence="2">The sequence shown here is derived from an EMBL/GenBank/DDBJ whole genome shotgun (WGS) entry which is preliminary data.</text>
</comment>
<reference evidence="2" key="1">
    <citation type="journal article" date="2023" name="Science">
        <title>Genome structures resolve the early diversification of teleost fishes.</title>
        <authorList>
            <person name="Parey E."/>
            <person name="Louis A."/>
            <person name="Montfort J."/>
            <person name="Bouchez O."/>
            <person name="Roques C."/>
            <person name="Iampietro C."/>
            <person name="Lluch J."/>
            <person name="Castinel A."/>
            <person name="Donnadieu C."/>
            <person name="Desvignes T."/>
            <person name="Floi Bucao C."/>
            <person name="Jouanno E."/>
            <person name="Wen M."/>
            <person name="Mejri S."/>
            <person name="Dirks R."/>
            <person name="Jansen H."/>
            <person name="Henkel C."/>
            <person name="Chen W.J."/>
            <person name="Zahm M."/>
            <person name="Cabau C."/>
            <person name="Klopp C."/>
            <person name="Thompson A.W."/>
            <person name="Robinson-Rechavi M."/>
            <person name="Braasch I."/>
            <person name="Lecointre G."/>
            <person name="Bobe J."/>
            <person name="Postlethwait J.H."/>
            <person name="Berthelot C."/>
            <person name="Roest Crollius H."/>
            <person name="Guiguen Y."/>
        </authorList>
    </citation>
    <scope>NUCLEOTIDE SEQUENCE</scope>
    <source>
        <strain evidence="2">WJC10195</strain>
    </source>
</reference>
<evidence type="ECO:0000313" key="2">
    <source>
        <dbReference type="EMBL" id="KAJ8379594.1"/>
    </source>
</evidence>
<evidence type="ECO:0000256" key="1">
    <source>
        <dbReference type="SAM" id="MobiDB-lite"/>
    </source>
</evidence>
<sequence>MERVSFWAGEVRARCARCAASPGYAVNQLSSAEPEEERGEVSSTASSPSHDRCNMESSSGGVEEFTRVHNVQQSIKQSSSSLSLPVTRLRRRSPRTAQRAQRLLGVPVPVPPPGPLAQCGRGEEIFTVPTGNSLSSASRSIDVGKTGTLQVGWSVMVQRFHVTLSGSGPSRGTPNLTTPGKGIISAVEQVWFVTVSPGCENQKQNDPNVLMVLGLGLGSSWACHVLGPHHFGGDRPHASE</sequence>
<gene>
    <name evidence="2" type="ORF">SKAU_G00003720</name>
</gene>
<organism evidence="2 3">
    <name type="scientific">Synaphobranchus kaupii</name>
    <name type="common">Kaup's arrowtooth eel</name>
    <dbReference type="NCBI Taxonomy" id="118154"/>
    <lineage>
        <taxon>Eukaryota</taxon>
        <taxon>Metazoa</taxon>
        <taxon>Chordata</taxon>
        <taxon>Craniata</taxon>
        <taxon>Vertebrata</taxon>
        <taxon>Euteleostomi</taxon>
        <taxon>Actinopterygii</taxon>
        <taxon>Neopterygii</taxon>
        <taxon>Teleostei</taxon>
        <taxon>Anguilliformes</taxon>
        <taxon>Synaphobranchidae</taxon>
        <taxon>Synaphobranchus</taxon>
    </lineage>
</organism>
<feature type="region of interest" description="Disordered" evidence="1">
    <location>
        <begin position="72"/>
        <end position="99"/>
    </location>
</feature>
<name>A0A9Q1G8Q0_SYNKA</name>
<feature type="region of interest" description="Disordered" evidence="1">
    <location>
        <begin position="28"/>
        <end position="59"/>
    </location>
</feature>
<dbReference type="EMBL" id="JAINUF010000001">
    <property type="protein sequence ID" value="KAJ8379594.1"/>
    <property type="molecule type" value="Genomic_DNA"/>
</dbReference>
<proteinExistence type="predicted"/>
<protein>
    <submittedName>
        <fullName evidence="2">Uncharacterized protein</fullName>
    </submittedName>
</protein>
<keyword evidence="3" id="KW-1185">Reference proteome</keyword>
<dbReference type="AlphaFoldDB" id="A0A9Q1G8Q0"/>